<sequence>MGLDEEEIRERVQEQASKVEERLEHIPDGQSMPNREDMRLVSAKKFKLGLVFIDINGFTDYTSENDEKDVLLC</sequence>
<feature type="region of interest" description="Disordered" evidence="1">
    <location>
        <begin position="1"/>
        <end position="21"/>
    </location>
</feature>
<evidence type="ECO:0000313" key="2">
    <source>
        <dbReference type="EMBL" id="CQR54108.1"/>
    </source>
</evidence>
<gene>
    <name evidence="2" type="ORF">BN996_03942</name>
</gene>
<dbReference type="Proteomes" id="UP000198902">
    <property type="component" value="Unassembled WGS sequence"/>
</dbReference>
<dbReference type="RefSeq" id="WP_226908801.1">
    <property type="nucleotide sequence ID" value="NZ_CABLRR010000008.1"/>
</dbReference>
<dbReference type="EMBL" id="CSTE01000008">
    <property type="protein sequence ID" value="CQR54108.1"/>
    <property type="molecule type" value="Genomic_DNA"/>
</dbReference>
<organism evidence="2 3">
    <name type="scientific">Haloferax massiliensis</name>
    <dbReference type="NCBI Taxonomy" id="1476858"/>
    <lineage>
        <taxon>Archaea</taxon>
        <taxon>Methanobacteriati</taxon>
        <taxon>Methanobacteriota</taxon>
        <taxon>Stenosarchaea group</taxon>
        <taxon>Halobacteria</taxon>
        <taxon>Halobacteriales</taxon>
        <taxon>Haloferacaceae</taxon>
        <taxon>Haloferax</taxon>
    </lineage>
</organism>
<protein>
    <submittedName>
        <fullName evidence="2">Uncharacterized protein</fullName>
    </submittedName>
</protein>
<evidence type="ECO:0000256" key="1">
    <source>
        <dbReference type="SAM" id="MobiDB-lite"/>
    </source>
</evidence>
<keyword evidence="3" id="KW-1185">Reference proteome</keyword>
<evidence type="ECO:0000313" key="3">
    <source>
        <dbReference type="Proteomes" id="UP000198902"/>
    </source>
</evidence>
<proteinExistence type="predicted"/>
<reference evidence="3" key="1">
    <citation type="submission" date="2015-03" db="EMBL/GenBank/DDBJ databases">
        <authorList>
            <person name="Urmite Genomes"/>
        </authorList>
    </citation>
    <scope>NUCLEOTIDE SEQUENCE [LARGE SCALE GENOMIC DNA]</scope>
    <source>
        <strain evidence="3">Arc-Hr</strain>
    </source>
</reference>
<accession>A0A0D6JXU0</accession>
<name>A0A0D6JXU0_9EURY</name>
<feature type="compositionally biased region" description="Basic and acidic residues" evidence="1">
    <location>
        <begin position="8"/>
        <end position="21"/>
    </location>
</feature>
<dbReference type="AlphaFoldDB" id="A0A0D6JXU0"/>